<dbReference type="SUPFAM" id="SSF51206">
    <property type="entry name" value="cAMP-binding domain-like"/>
    <property type="match status" value="1"/>
</dbReference>
<dbReference type="InterPro" id="IPR000595">
    <property type="entry name" value="cNMP-bd_dom"/>
</dbReference>
<dbReference type="EMBL" id="JBHTJH010000017">
    <property type="protein sequence ID" value="MFD0862942.1"/>
    <property type="molecule type" value="Genomic_DNA"/>
</dbReference>
<accession>A0ABW3D0W3</accession>
<dbReference type="Pfam" id="PF00027">
    <property type="entry name" value="cNMP_binding"/>
    <property type="match status" value="1"/>
</dbReference>
<proteinExistence type="predicted"/>
<dbReference type="InterPro" id="IPR014710">
    <property type="entry name" value="RmlC-like_jellyroll"/>
</dbReference>
<dbReference type="PROSITE" id="PS50042">
    <property type="entry name" value="CNMP_BINDING_3"/>
    <property type="match status" value="1"/>
</dbReference>
<evidence type="ECO:0000259" key="1">
    <source>
        <dbReference type="PROSITE" id="PS50042"/>
    </source>
</evidence>
<dbReference type="PANTHER" id="PTHR24567:SF68">
    <property type="entry name" value="DNA-BINDING TRANSCRIPTIONAL DUAL REGULATOR CRP"/>
    <property type="match status" value="1"/>
</dbReference>
<dbReference type="Gene3D" id="2.60.120.10">
    <property type="entry name" value="Jelly Rolls"/>
    <property type="match status" value="1"/>
</dbReference>
<reference evidence="3" key="1">
    <citation type="journal article" date="2019" name="Int. J. Syst. Evol. Microbiol.">
        <title>The Global Catalogue of Microorganisms (GCM) 10K type strain sequencing project: providing services to taxonomists for standard genome sequencing and annotation.</title>
        <authorList>
            <consortium name="The Broad Institute Genomics Platform"/>
            <consortium name="The Broad Institute Genome Sequencing Center for Infectious Disease"/>
            <person name="Wu L."/>
            <person name="Ma J."/>
        </authorList>
    </citation>
    <scope>NUCLEOTIDE SEQUENCE [LARGE SCALE GENOMIC DNA]</scope>
    <source>
        <strain evidence="3">CCUG 62952</strain>
    </source>
</reference>
<protein>
    <submittedName>
        <fullName evidence="2">Cyclic nucleotide-binding domain-containing protein</fullName>
    </submittedName>
</protein>
<dbReference type="SMART" id="SM00100">
    <property type="entry name" value="cNMP"/>
    <property type="match status" value="1"/>
</dbReference>
<organism evidence="2 3">
    <name type="scientific">Sungkyunkwania multivorans</name>
    <dbReference type="NCBI Taxonomy" id="1173618"/>
    <lineage>
        <taxon>Bacteria</taxon>
        <taxon>Pseudomonadati</taxon>
        <taxon>Bacteroidota</taxon>
        <taxon>Flavobacteriia</taxon>
        <taxon>Flavobacteriales</taxon>
        <taxon>Flavobacteriaceae</taxon>
        <taxon>Sungkyunkwania</taxon>
    </lineage>
</organism>
<sequence length="173" mass="19527">MKRVLFLLGHLNDMDIEWMMNNGHKETIKKGDVLIHRDEEIENLYIILSGELSIRDGITNINEIASVGPGEVLGEMSFLEARPPSVSVIATEVCEIYVISKALITNRMQMDLQFKANFYYAMALFLSNRLRKTTDQLGFGTPEETDLIDINVLDGVARAGARFSQILKKFSEV</sequence>
<feature type="domain" description="Cyclic nucleotide-binding" evidence="1">
    <location>
        <begin position="7"/>
        <end position="101"/>
    </location>
</feature>
<gene>
    <name evidence="2" type="ORF">ACFQ1M_12070</name>
</gene>
<comment type="caution">
    <text evidence="2">The sequence shown here is derived from an EMBL/GenBank/DDBJ whole genome shotgun (WGS) entry which is preliminary data.</text>
</comment>
<dbReference type="PANTHER" id="PTHR24567">
    <property type="entry name" value="CRP FAMILY TRANSCRIPTIONAL REGULATORY PROTEIN"/>
    <property type="match status" value="1"/>
</dbReference>
<dbReference type="InterPro" id="IPR050397">
    <property type="entry name" value="Env_Response_Regulators"/>
</dbReference>
<dbReference type="Proteomes" id="UP001596978">
    <property type="component" value="Unassembled WGS sequence"/>
</dbReference>
<evidence type="ECO:0000313" key="3">
    <source>
        <dbReference type="Proteomes" id="UP001596978"/>
    </source>
</evidence>
<dbReference type="InterPro" id="IPR018490">
    <property type="entry name" value="cNMP-bd_dom_sf"/>
</dbReference>
<name>A0ABW3D0W3_9FLAO</name>
<evidence type="ECO:0000313" key="2">
    <source>
        <dbReference type="EMBL" id="MFD0862942.1"/>
    </source>
</evidence>
<keyword evidence="3" id="KW-1185">Reference proteome</keyword>
<dbReference type="RefSeq" id="WP_386408543.1">
    <property type="nucleotide sequence ID" value="NZ_JBHTJH010000017.1"/>
</dbReference>
<dbReference type="CDD" id="cd00038">
    <property type="entry name" value="CAP_ED"/>
    <property type="match status" value="1"/>
</dbReference>